<gene>
    <name evidence="2" type="ORF">SE18_03190</name>
</gene>
<proteinExistence type="predicted"/>
<feature type="transmembrane region" description="Helical" evidence="1">
    <location>
        <begin position="191"/>
        <end position="209"/>
    </location>
</feature>
<dbReference type="Proteomes" id="UP000050277">
    <property type="component" value="Unassembled WGS sequence"/>
</dbReference>
<organism evidence="2 3">
    <name type="scientific">Herpetosiphon geysericola</name>
    <dbReference type="NCBI Taxonomy" id="70996"/>
    <lineage>
        <taxon>Bacteria</taxon>
        <taxon>Bacillati</taxon>
        <taxon>Chloroflexota</taxon>
        <taxon>Chloroflexia</taxon>
        <taxon>Herpetosiphonales</taxon>
        <taxon>Herpetosiphonaceae</taxon>
        <taxon>Herpetosiphon</taxon>
    </lineage>
</organism>
<dbReference type="CDD" id="cd05709">
    <property type="entry name" value="S2P-M50"/>
    <property type="match status" value="1"/>
</dbReference>
<dbReference type="EMBL" id="LGKP01000007">
    <property type="protein sequence ID" value="KPL91163.1"/>
    <property type="molecule type" value="Genomic_DNA"/>
</dbReference>
<keyword evidence="3" id="KW-1185">Reference proteome</keyword>
<evidence type="ECO:0000256" key="1">
    <source>
        <dbReference type="SAM" id="Phobius"/>
    </source>
</evidence>
<dbReference type="InterPro" id="IPR041881">
    <property type="entry name" value="PqqD_sf"/>
</dbReference>
<feature type="transmembrane region" description="Helical" evidence="1">
    <location>
        <begin position="153"/>
        <end position="171"/>
    </location>
</feature>
<comment type="caution">
    <text evidence="2">The sequence shown here is derived from an EMBL/GenBank/DDBJ whole genome shotgun (WGS) entry which is preliminary data.</text>
</comment>
<dbReference type="STRING" id="70996.SE18_03190"/>
<evidence type="ECO:0008006" key="4">
    <source>
        <dbReference type="Google" id="ProtNLM"/>
    </source>
</evidence>
<keyword evidence="1" id="KW-0472">Membrane</keyword>
<dbReference type="Gene3D" id="1.10.10.1150">
    <property type="entry name" value="Coenzyme PQQ synthesis protein D (PqqD)"/>
    <property type="match status" value="1"/>
</dbReference>
<accession>A0A0P6Y124</accession>
<evidence type="ECO:0000313" key="3">
    <source>
        <dbReference type="Proteomes" id="UP000050277"/>
    </source>
</evidence>
<feature type="transmembrane region" description="Helical" evidence="1">
    <location>
        <begin position="257"/>
        <end position="277"/>
    </location>
</feature>
<feature type="transmembrane region" description="Helical" evidence="1">
    <location>
        <begin position="282"/>
        <end position="302"/>
    </location>
</feature>
<dbReference type="RefSeq" id="WP_054532976.1">
    <property type="nucleotide sequence ID" value="NZ_LGKP01000007.1"/>
</dbReference>
<name>A0A0P6Y124_9CHLR</name>
<reference evidence="2 3" key="1">
    <citation type="submission" date="2015-07" db="EMBL/GenBank/DDBJ databases">
        <title>Whole genome sequence of Herpetosiphon geysericola DSM 7119.</title>
        <authorList>
            <person name="Hemp J."/>
            <person name="Ward L.M."/>
            <person name="Pace L.A."/>
            <person name="Fischer W.W."/>
        </authorList>
    </citation>
    <scope>NUCLEOTIDE SEQUENCE [LARGE SCALE GENOMIC DNA]</scope>
    <source>
        <strain evidence="2 3">DSM 7119</strain>
    </source>
</reference>
<keyword evidence="1" id="KW-1133">Transmembrane helix</keyword>
<keyword evidence="1" id="KW-0812">Transmembrane</keyword>
<feature type="transmembrane region" description="Helical" evidence="1">
    <location>
        <begin position="221"/>
        <end position="237"/>
    </location>
</feature>
<feature type="transmembrane region" description="Helical" evidence="1">
    <location>
        <begin position="363"/>
        <end position="384"/>
    </location>
</feature>
<protein>
    <recommendedName>
        <fullName evidence="4">Peptidase M50</fullName>
    </recommendedName>
</protein>
<dbReference type="AlphaFoldDB" id="A0A0P6Y124"/>
<sequence length="398" mass="44999">MTNPALTLNDFAALEASPEYRPQVVDDVHVSPFSQQQTNQYVVGRAASSSFLRTNVIGVRILELLNGQRSIEQLQTELQQRYNINVSLEKIRHFCDLCARHRLLVHETWANTTPDSADAPRLGRRSGLYWTLIRGDGVIDRVVAWRRWWWNPATWLLIVGLLGVGLSYIIAKGVILVSPLMLAHPDANKQLIFWIFGLFLLEIATHELAHAVACKMAGAKPAGFGMGLLWWFIPIFFTDTSDVYRVPSKYKRASVAAAGPLVDALWFGLIASVLWLLPSDSLIYSIALAYSGIPALLFLINLNPFVSRMDGYWIMTNLLEQPNLRQRTVRNIVNNVRGWFGRAPLIDPLSEQQTGRWQWAYNLYALVSLIWTIFFVVNLGLHFASYGLTIVRMYAAAL</sequence>
<dbReference type="OrthoDB" id="9800627at2"/>
<evidence type="ECO:0000313" key="2">
    <source>
        <dbReference type="EMBL" id="KPL91163.1"/>
    </source>
</evidence>